<gene>
    <name evidence="14" type="ORF">SAMN04487996_101173</name>
</gene>
<evidence type="ECO:0000256" key="4">
    <source>
        <dbReference type="ARBA" id="ARBA00022692"/>
    </source>
</evidence>
<dbReference type="GO" id="GO:0009279">
    <property type="term" value="C:cell outer membrane"/>
    <property type="evidence" value="ECO:0007669"/>
    <property type="project" value="UniProtKB-SubCell"/>
</dbReference>
<dbReference type="InterPro" id="IPR036942">
    <property type="entry name" value="Beta-barrel_TonB_sf"/>
</dbReference>
<dbReference type="EMBL" id="FNAN01000001">
    <property type="protein sequence ID" value="SDD49952.1"/>
    <property type="molecule type" value="Genomic_DNA"/>
</dbReference>
<evidence type="ECO:0000256" key="6">
    <source>
        <dbReference type="ARBA" id="ARBA00023077"/>
    </source>
</evidence>
<evidence type="ECO:0000259" key="12">
    <source>
        <dbReference type="Pfam" id="PF00593"/>
    </source>
</evidence>
<dbReference type="PANTHER" id="PTHR30069">
    <property type="entry name" value="TONB-DEPENDENT OUTER MEMBRANE RECEPTOR"/>
    <property type="match status" value="1"/>
</dbReference>
<dbReference type="Gene3D" id="2.170.130.10">
    <property type="entry name" value="TonB-dependent receptor, plug domain"/>
    <property type="match status" value="1"/>
</dbReference>
<sequence>MPRSLFTRLFLLITISFYGLDGFAQKVPSVTGYVKTEAGEALPGATVSILKTPHGVTTDANGFFSLPAVKAGSYTVQATLMGYKAFSETVSIQPGKTATINFQLKETQQNLNEVSVYGKTETQVVKEQPFTVNAIETKQFQNTTADLNQVLNRSAGVRIREQGGLGSNFNFSINGLSGKAVKYFIDGVPMEVMGSAMSLNNIPVNLSERIEVYKGVVPVQLGSDAMGGAVNVITNQKQTNYLDLSHSYGSFNTHRSALTAQYVHKPTGITVKASGFFNYSDNNYTMKGVEILEGGTRVGDQITDLNGANFVNTDVKRFHDHYRSGMGQVEVGITNKSWADVLYAGFGYSESRQDQQTGFEQAIVYGNVERKGKSSTGTLRYKKSNLLVNGLDVNLFASLSTDKYLTADTLLRQYYWDGSWTTKGATEMGGIKSLSHIIRPRAFLRANASYTLNERHSFNLNYTIDRLKNENYNELLVSGDDMPGIMTKQILGLAYQQELLDKRWTNTFFAKYYGLGLERKKWIDNGYRVLTDKFPNYGYGLASRYKILPDLGVKLSVEHTFRLQEVEEVFGDGLNVQPNPDLKPERSDNVNLGSYYGFRTGKHRFFAEAAGFYRNASDFIYPVADQRSKALKNENKSNVRVTGFEAELRYDYADLLSFNVNATYQSAVNMTKFGSTASNVPEATYKNKIPNQPWFFGNANFGIGKNDVFMKGSRLQFSWFAQYVHWFYLTWEAFGNVNGKSTIPSQLIHNATLSYSFANGRYNVSAECRNLTNDLAYDNFRLQKPGRAFAVKLRYFIH</sequence>
<feature type="domain" description="TonB-dependent receptor-like beta-barrel" evidence="12">
    <location>
        <begin position="335"/>
        <end position="771"/>
    </location>
</feature>
<proteinExistence type="inferred from homology"/>
<dbReference type="InterPro" id="IPR037066">
    <property type="entry name" value="Plug_dom_sf"/>
</dbReference>
<dbReference type="InterPro" id="IPR039426">
    <property type="entry name" value="TonB-dep_rcpt-like"/>
</dbReference>
<keyword evidence="9 10" id="KW-0998">Cell outer membrane</keyword>
<evidence type="ECO:0000256" key="7">
    <source>
        <dbReference type="ARBA" id="ARBA00023136"/>
    </source>
</evidence>
<evidence type="ECO:0000256" key="2">
    <source>
        <dbReference type="ARBA" id="ARBA00022448"/>
    </source>
</evidence>
<evidence type="ECO:0000259" key="13">
    <source>
        <dbReference type="Pfam" id="PF07715"/>
    </source>
</evidence>
<dbReference type="GO" id="GO:0044718">
    <property type="term" value="P:siderophore transmembrane transport"/>
    <property type="evidence" value="ECO:0007669"/>
    <property type="project" value="TreeGrafter"/>
</dbReference>
<keyword evidence="2 10" id="KW-0813">Transport</keyword>
<dbReference type="InterPro" id="IPR008969">
    <property type="entry name" value="CarboxyPept-like_regulatory"/>
</dbReference>
<keyword evidence="7 10" id="KW-0472">Membrane</keyword>
<evidence type="ECO:0000256" key="10">
    <source>
        <dbReference type="PROSITE-ProRule" id="PRU01360"/>
    </source>
</evidence>
<dbReference type="Pfam" id="PF13715">
    <property type="entry name" value="CarbopepD_reg_2"/>
    <property type="match status" value="1"/>
</dbReference>
<keyword evidence="3 10" id="KW-1134">Transmembrane beta strand</keyword>
<dbReference type="Pfam" id="PF07715">
    <property type="entry name" value="Plug"/>
    <property type="match status" value="1"/>
</dbReference>
<evidence type="ECO:0000256" key="3">
    <source>
        <dbReference type="ARBA" id="ARBA00022452"/>
    </source>
</evidence>
<dbReference type="SUPFAM" id="SSF49464">
    <property type="entry name" value="Carboxypeptidase regulatory domain-like"/>
    <property type="match status" value="1"/>
</dbReference>
<keyword evidence="6 11" id="KW-0798">TonB box</keyword>
<dbReference type="InterPro" id="IPR012910">
    <property type="entry name" value="Plug_dom"/>
</dbReference>
<evidence type="ECO:0000256" key="1">
    <source>
        <dbReference type="ARBA" id="ARBA00004571"/>
    </source>
</evidence>
<evidence type="ECO:0000313" key="15">
    <source>
        <dbReference type="Proteomes" id="UP000198748"/>
    </source>
</evidence>
<evidence type="ECO:0000313" key="14">
    <source>
        <dbReference type="EMBL" id="SDD49952.1"/>
    </source>
</evidence>
<dbReference type="SUPFAM" id="SSF56935">
    <property type="entry name" value="Porins"/>
    <property type="match status" value="1"/>
</dbReference>
<keyword evidence="5" id="KW-0732">Signal</keyword>
<dbReference type="RefSeq" id="WP_090145769.1">
    <property type="nucleotide sequence ID" value="NZ_FNAN01000001.1"/>
</dbReference>
<keyword evidence="8 14" id="KW-0675">Receptor</keyword>
<evidence type="ECO:0000256" key="5">
    <source>
        <dbReference type="ARBA" id="ARBA00022729"/>
    </source>
</evidence>
<organism evidence="14 15">
    <name type="scientific">Dyadobacter soli</name>
    <dbReference type="NCBI Taxonomy" id="659014"/>
    <lineage>
        <taxon>Bacteria</taxon>
        <taxon>Pseudomonadati</taxon>
        <taxon>Bacteroidota</taxon>
        <taxon>Cytophagia</taxon>
        <taxon>Cytophagales</taxon>
        <taxon>Spirosomataceae</taxon>
        <taxon>Dyadobacter</taxon>
    </lineage>
</organism>
<dbReference type="AlphaFoldDB" id="A0A1G6V8M8"/>
<dbReference type="Gene3D" id="2.40.170.20">
    <property type="entry name" value="TonB-dependent receptor, beta-barrel domain"/>
    <property type="match status" value="1"/>
</dbReference>
<dbReference type="InterPro" id="IPR000531">
    <property type="entry name" value="Beta-barrel_TonB"/>
</dbReference>
<accession>A0A1G6V8M8</accession>
<dbReference type="PANTHER" id="PTHR30069:SF29">
    <property type="entry name" value="HEMOGLOBIN AND HEMOGLOBIN-HAPTOGLOBIN-BINDING PROTEIN 1-RELATED"/>
    <property type="match status" value="1"/>
</dbReference>
<protein>
    <submittedName>
        <fullName evidence="14">Outer membrane receptor proteins, mostly Fe transport</fullName>
    </submittedName>
</protein>
<comment type="similarity">
    <text evidence="10 11">Belongs to the TonB-dependent receptor family.</text>
</comment>
<dbReference type="Gene3D" id="2.60.40.1120">
    <property type="entry name" value="Carboxypeptidase-like, regulatory domain"/>
    <property type="match status" value="1"/>
</dbReference>
<keyword evidence="4 10" id="KW-0812">Transmembrane</keyword>
<keyword evidence="15" id="KW-1185">Reference proteome</keyword>
<dbReference type="GO" id="GO:0015344">
    <property type="term" value="F:siderophore uptake transmembrane transporter activity"/>
    <property type="evidence" value="ECO:0007669"/>
    <property type="project" value="TreeGrafter"/>
</dbReference>
<feature type="domain" description="TonB-dependent receptor plug" evidence="13">
    <location>
        <begin position="126"/>
        <end position="229"/>
    </location>
</feature>
<name>A0A1G6V8M8_9BACT</name>
<dbReference type="PROSITE" id="PS52016">
    <property type="entry name" value="TONB_DEPENDENT_REC_3"/>
    <property type="match status" value="1"/>
</dbReference>
<comment type="subcellular location">
    <subcellularLocation>
        <location evidence="1 10">Cell outer membrane</location>
        <topology evidence="1 10">Multi-pass membrane protein</topology>
    </subcellularLocation>
</comment>
<reference evidence="15" key="1">
    <citation type="submission" date="2016-10" db="EMBL/GenBank/DDBJ databases">
        <authorList>
            <person name="Varghese N."/>
            <person name="Submissions S."/>
        </authorList>
    </citation>
    <scope>NUCLEOTIDE SEQUENCE [LARGE SCALE GENOMIC DNA]</scope>
    <source>
        <strain evidence="15">DSM 25329</strain>
    </source>
</reference>
<evidence type="ECO:0000256" key="11">
    <source>
        <dbReference type="RuleBase" id="RU003357"/>
    </source>
</evidence>
<evidence type="ECO:0000256" key="8">
    <source>
        <dbReference type="ARBA" id="ARBA00023170"/>
    </source>
</evidence>
<dbReference type="STRING" id="659014.SAMN04487996_101173"/>
<dbReference type="Proteomes" id="UP000198748">
    <property type="component" value="Unassembled WGS sequence"/>
</dbReference>
<dbReference type="OrthoDB" id="9812892at2"/>
<evidence type="ECO:0000256" key="9">
    <source>
        <dbReference type="ARBA" id="ARBA00023237"/>
    </source>
</evidence>
<dbReference type="Pfam" id="PF00593">
    <property type="entry name" value="TonB_dep_Rec_b-barrel"/>
    <property type="match status" value="1"/>
</dbReference>